<dbReference type="AlphaFoldDB" id="A0A1L7XP70"/>
<reference evidence="5 6" key="1">
    <citation type="submission" date="2016-03" db="EMBL/GenBank/DDBJ databases">
        <authorList>
            <person name="Ploux O."/>
        </authorList>
    </citation>
    <scope>NUCLEOTIDE SEQUENCE [LARGE SCALE GENOMIC DNA]</scope>
    <source>
        <strain evidence="5 6">UAMH 11012</strain>
    </source>
</reference>
<protein>
    <recommendedName>
        <fullName evidence="3">Peptide hydrolase</fullName>
        <ecNumber evidence="3">3.4.-.-</ecNumber>
    </recommendedName>
</protein>
<dbReference type="GO" id="GO:0006508">
    <property type="term" value="P:proteolysis"/>
    <property type="evidence" value="ECO:0007669"/>
    <property type="project" value="UniProtKB-KW"/>
</dbReference>
<organism evidence="5 6">
    <name type="scientific">Phialocephala subalpina</name>
    <dbReference type="NCBI Taxonomy" id="576137"/>
    <lineage>
        <taxon>Eukaryota</taxon>
        <taxon>Fungi</taxon>
        <taxon>Dikarya</taxon>
        <taxon>Ascomycota</taxon>
        <taxon>Pezizomycotina</taxon>
        <taxon>Leotiomycetes</taxon>
        <taxon>Helotiales</taxon>
        <taxon>Mollisiaceae</taxon>
        <taxon>Phialocephala</taxon>
        <taxon>Phialocephala fortinii species complex</taxon>
    </lineage>
</organism>
<evidence type="ECO:0000256" key="2">
    <source>
        <dbReference type="ARBA" id="ARBA00023315"/>
    </source>
</evidence>
<keyword evidence="3" id="KW-0645">Protease</keyword>
<keyword evidence="3" id="KW-0378">Hydrolase</keyword>
<dbReference type="GO" id="GO:0008270">
    <property type="term" value="F:zinc ion binding"/>
    <property type="evidence" value="ECO:0007669"/>
    <property type="project" value="TreeGrafter"/>
</dbReference>
<dbReference type="Proteomes" id="UP000184330">
    <property type="component" value="Unassembled WGS sequence"/>
</dbReference>
<accession>A0A1L7XP70</accession>
<name>A0A1L7XP70_9HELO</name>
<proteinExistence type="inferred from homology"/>
<dbReference type="GO" id="GO:0008233">
    <property type="term" value="F:peptidase activity"/>
    <property type="evidence" value="ECO:0007669"/>
    <property type="project" value="UniProtKB-KW"/>
</dbReference>
<dbReference type="OrthoDB" id="3907302at2759"/>
<keyword evidence="2" id="KW-0012">Acyltransferase</keyword>
<dbReference type="GO" id="GO:0016603">
    <property type="term" value="F:glutaminyl-peptide cyclotransferase activity"/>
    <property type="evidence" value="ECO:0007669"/>
    <property type="project" value="TreeGrafter"/>
</dbReference>
<sequence length="347" mass="39297">MFLIIFSLFLVTYAYKPLSNNFLRRIPSGGSDFDPLYGSLLSPILIPRIPSTVGHSTVQHHFVDFFSKELPRWTIKWYNSTSRTSSGTEIPISNLVFEREPPWTKQGQANWLTLAAHYDSKILPEELVGATEAVPCAILMHVARSIDRYVSQMHDEMAELGEGGTVEMDMGVQILLLDGKEGFDEMGPALYGSRTLSETWEKKTNPVGSNYPNALSQISMFVLLDGLGTVNPTIPSYVPITHWAHKNMANIESRMRKIDLLETRIPSSPFLPWTYETTRQAETMDDFVPFMDRGVPTLHLLPLHLVPNGSTRDDDVKHLDVRTIRDWAKIVTGFALEWLDMMEVEPE</sequence>
<dbReference type="InterPro" id="IPR007484">
    <property type="entry name" value="Peptidase_M28"/>
</dbReference>
<dbReference type="Gene3D" id="3.40.630.10">
    <property type="entry name" value="Zn peptidases"/>
    <property type="match status" value="1"/>
</dbReference>
<evidence type="ECO:0000256" key="3">
    <source>
        <dbReference type="RuleBase" id="RU361240"/>
    </source>
</evidence>
<keyword evidence="3" id="KW-0479">Metal-binding</keyword>
<keyword evidence="1 5" id="KW-0808">Transferase</keyword>
<dbReference type="PANTHER" id="PTHR12283:SF2">
    <property type="entry name" value="PEPTIDE HYDROLASE"/>
    <property type="match status" value="1"/>
</dbReference>
<comment type="similarity">
    <text evidence="3">Belongs to the peptidase M28 family.</text>
</comment>
<keyword evidence="3" id="KW-0862">Zinc</keyword>
<gene>
    <name evidence="5" type="ORF">PAC_16719</name>
</gene>
<evidence type="ECO:0000313" key="5">
    <source>
        <dbReference type="EMBL" id="CZR66818.1"/>
    </source>
</evidence>
<feature type="domain" description="Peptidase M28" evidence="4">
    <location>
        <begin position="107"/>
        <end position="333"/>
    </location>
</feature>
<keyword evidence="6" id="KW-1185">Reference proteome</keyword>
<dbReference type="SUPFAM" id="SSF53187">
    <property type="entry name" value="Zn-dependent exopeptidases"/>
    <property type="match status" value="1"/>
</dbReference>
<dbReference type="EMBL" id="FJOG01000040">
    <property type="protein sequence ID" value="CZR66818.1"/>
    <property type="molecule type" value="Genomic_DNA"/>
</dbReference>
<dbReference type="PANTHER" id="PTHR12283">
    <property type="entry name" value="GLUTAMINYL-PEPTIDE CYCLOTRANSFERASE"/>
    <property type="match status" value="1"/>
</dbReference>
<dbReference type="InterPro" id="IPR040234">
    <property type="entry name" value="QC/QCL"/>
</dbReference>
<dbReference type="EC" id="3.4.-.-" evidence="3"/>
<evidence type="ECO:0000313" key="6">
    <source>
        <dbReference type="Proteomes" id="UP000184330"/>
    </source>
</evidence>
<dbReference type="Pfam" id="PF04389">
    <property type="entry name" value="Peptidase_M28"/>
    <property type="match status" value="1"/>
</dbReference>
<evidence type="ECO:0000256" key="1">
    <source>
        <dbReference type="ARBA" id="ARBA00022679"/>
    </source>
</evidence>
<evidence type="ECO:0000259" key="4">
    <source>
        <dbReference type="Pfam" id="PF04389"/>
    </source>
</evidence>